<gene>
    <name evidence="1" type="ORF">PXEA_LOCUS17263</name>
</gene>
<name>A0A3S5A9Z6_9PLAT</name>
<evidence type="ECO:0000313" key="1">
    <source>
        <dbReference type="EMBL" id="VEL23823.1"/>
    </source>
</evidence>
<dbReference type="AlphaFoldDB" id="A0A3S5A9Z6"/>
<organism evidence="1 2">
    <name type="scientific">Protopolystoma xenopodis</name>
    <dbReference type="NCBI Taxonomy" id="117903"/>
    <lineage>
        <taxon>Eukaryota</taxon>
        <taxon>Metazoa</taxon>
        <taxon>Spiralia</taxon>
        <taxon>Lophotrochozoa</taxon>
        <taxon>Platyhelminthes</taxon>
        <taxon>Monogenea</taxon>
        <taxon>Polyopisthocotylea</taxon>
        <taxon>Polystomatidea</taxon>
        <taxon>Polystomatidae</taxon>
        <taxon>Protopolystoma</taxon>
    </lineage>
</organism>
<reference evidence="1" key="1">
    <citation type="submission" date="2018-11" db="EMBL/GenBank/DDBJ databases">
        <authorList>
            <consortium name="Pathogen Informatics"/>
        </authorList>
    </citation>
    <scope>NUCLEOTIDE SEQUENCE</scope>
</reference>
<evidence type="ECO:0000313" key="2">
    <source>
        <dbReference type="Proteomes" id="UP000784294"/>
    </source>
</evidence>
<dbReference type="Proteomes" id="UP000784294">
    <property type="component" value="Unassembled WGS sequence"/>
</dbReference>
<accession>A0A3S5A9Z6</accession>
<comment type="caution">
    <text evidence="1">The sequence shown here is derived from an EMBL/GenBank/DDBJ whole genome shotgun (WGS) entry which is preliminary data.</text>
</comment>
<proteinExistence type="predicted"/>
<sequence>MEAVPQDNVEHDNDTTSKEEADVIEMFTSNTFDLQLLLNTQLGQLDCHLVSCALCLDEVRDAITIVPDQPSTTHVLDEETDEVDKRAKHLNDFGLFFCQNSKNRVQLEANDPIIEDEVGLFYLLLIN</sequence>
<keyword evidence="2" id="KW-1185">Reference proteome</keyword>
<dbReference type="EMBL" id="CAAALY010064192">
    <property type="protein sequence ID" value="VEL23823.1"/>
    <property type="molecule type" value="Genomic_DNA"/>
</dbReference>
<protein>
    <submittedName>
        <fullName evidence="1">Uncharacterized protein</fullName>
    </submittedName>
</protein>